<proteinExistence type="predicted"/>
<feature type="compositionally biased region" description="Low complexity" evidence="1">
    <location>
        <begin position="196"/>
        <end position="248"/>
    </location>
</feature>
<dbReference type="RefSeq" id="WP_284295140.1">
    <property type="nucleotide sequence ID" value="NZ_BSUK01000001.1"/>
</dbReference>
<reference evidence="3" key="1">
    <citation type="journal article" date="2019" name="Int. J. Syst. Evol. Microbiol.">
        <title>The Global Catalogue of Microorganisms (GCM) 10K type strain sequencing project: providing services to taxonomists for standard genome sequencing and annotation.</title>
        <authorList>
            <consortium name="The Broad Institute Genomics Platform"/>
            <consortium name="The Broad Institute Genome Sequencing Center for Infectious Disease"/>
            <person name="Wu L."/>
            <person name="Ma J."/>
        </authorList>
    </citation>
    <scope>NUCLEOTIDE SEQUENCE [LARGE SCALE GENOMIC DNA]</scope>
    <source>
        <strain evidence="3">NBRC 106348</strain>
    </source>
</reference>
<evidence type="ECO:0000313" key="3">
    <source>
        <dbReference type="Proteomes" id="UP001157091"/>
    </source>
</evidence>
<sequence>MTYATSGRAAPLPWAGDDGRSGPARRRRRDTGRGDPGPGLDDELLGGPAARTAAEVARELGTGVEFVHEAWRALGLPAVDEDERIFTAEDVRALREILELAEAQHLDESTVTTLLRSTGHTMDRLVLWQAEALVGDLVELQGYEPVAARLELLDRLPGIAPVLERQLTHAWRRQLAAYAGRYAVEFSHAREEGAPGRESSGSPAPSGSPTSSTSPSGPPGSSRSSSPTSCRTSSRARVTSSRPPARAS</sequence>
<organism evidence="2 3">
    <name type="scientific">Luteimicrobium album</name>
    <dbReference type="NCBI Taxonomy" id="1054550"/>
    <lineage>
        <taxon>Bacteria</taxon>
        <taxon>Bacillati</taxon>
        <taxon>Actinomycetota</taxon>
        <taxon>Actinomycetes</taxon>
        <taxon>Micrococcales</taxon>
        <taxon>Luteimicrobium</taxon>
    </lineage>
</organism>
<dbReference type="EMBL" id="BSUK01000001">
    <property type="protein sequence ID" value="GMA22320.1"/>
    <property type="molecule type" value="Genomic_DNA"/>
</dbReference>
<name>A0ABQ6HXM2_9MICO</name>
<feature type="region of interest" description="Disordered" evidence="1">
    <location>
        <begin position="190"/>
        <end position="248"/>
    </location>
</feature>
<evidence type="ECO:0008006" key="4">
    <source>
        <dbReference type="Google" id="ProtNLM"/>
    </source>
</evidence>
<evidence type="ECO:0000256" key="1">
    <source>
        <dbReference type="SAM" id="MobiDB-lite"/>
    </source>
</evidence>
<evidence type="ECO:0000313" key="2">
    <source>
        <dbReference type="EMBL" id="GMA22320.1"/>
    </source>
</evidence>
<accession>A0ABQ6HXM2</accession>
<protein>
    <recommendedName>
        <fullName evidence="4">MerR family transcriptional regulator</fullName>
    </recommendedName>
</protein>
<dbReference type="Proteomes" id="UP001157091">
    <property type="component" value="Unassembled WGS sequence"/>
</dbReference>
<keyword evidence="3" id="KW-1185">Reference proteome</keyword>
<feature type="region of interest" description="Disordered" evidence="1">
    <location>
        <begin position="1"/>
        <end position="47"/>
    </location>
</feature>
<comment type="caution">
    <text evidence="2">The sequence shown here is derived from an EMBL/GenBank/DDBJ whole genome shotgun (WGS) entry which is preliminary data.</text>
</comment>
<gene>
    <name evidence="2" type="ORF">GCM10025864_00790</name>
</gene>